<keyword evidence="2" id="KW-1133">Transmembrane helix</keyword>
<dbReference type="OrthoDB" id="5334506at2"/>
<reference evidence="3 4" key="1">
    <citation type="submission" date="2015-11" db="EMBL/GenBank/DDBJ databases">
        <title>Draft genome of Sulfurovum riftiae 1812E, a member of the Epsilonproteobacteria isolated from the tube of the deep-sea hydrothermal vent tubewom Riftia pachyptila.</title>
        <authorList>
            <person name="Vetriani C."/>
            <person name="Giovannelli D."/>
        </authorList>
    </citation>
    <scope>NUCLEOTIDE SEQUENCE [LARGE SCALE GENOMIC DNA]</scope>
    <source>
        <strain evidence="3 4">1812E</strain>
    </source>
</reference>
<dbReference type="AlphaFoldDB" id="A0A151CFI0"/>
<evidence type="ECO:0000256" key="2">
    <source>
        <dbReference type="SAM" id="Phobius"/>
    </source>
</evidence>
<dbReference type="EMBL" id="LNKT01000034">
    <property type="protein sequence ID" value="KYJ86288.1"/>
    <property type="molecule type" value="Genomic_DNA"/>
</dbReference>
<keyword evidence="2" id="KW-0812">Transmembrane</keyword>
<evidence type="ECO:0008006" key="5">
    <source>
        <dbReference type="Google" id="ProtNLM"/>
    </source>
</evidence>
<keyword evidence="2" id="KW-0472">Membrane</keyword>
<dbReference type="RefSeq" id="WP_067331127.1">
    <property type="nucleotide sequence ID" value="NZ_LNKT01000034.1"/>
</dbReference>
<organism evidence="3 4">
    <name type="scientific">Sulfurovum riftiae</name>
    <dbReference type="NCBI Taxonomy" id="1630136"/>
    <lineage>
        <taxon>Bacteria</taxon>
        <taxon>Pseudomonadati</taxon>
        <taxon>Campylobacterota</taxon>
        <taxon>Epsilonproteobacteria</taxon>
        <taxon>Campylobacterales</taxon>
        <taxon>Sulfurovaceae</taxon>
        <taxon>Sulfurovum</taxon>
    </lineage>
</organism>
<dbReference type="Proteomes" id="UP000075359">
    <property type="component" value="Unassembled WGS sequence"/>
</dbReference>
<evidence type="ECO:0000313" key="3">
    <source>
        <dbReference type="EMBL" id="KYJ86288.1"/>
    </source>
</evidence>
<keyword evidence="4" id="KW-1185">Reference proteome</keyword>
<feature type="compositionally biased region" description="Polar residues" evidence="1">
    <location>
        <begin position="78"/>
        <end position="96"/>
    </location>
</feature>
<evidence type="ECO:0000256" key="1">
    <source>
        <dbReference type="SAM" id="MobiDB-lite"/>
    </source>
</evidence>
<proteinExistence type="predicted"/>
<evidence type="ECO:0000313" key="4">
    <source>
        <dbReference type="Proteomes" id="UP000075359"/>
    </source>
</evidence>
<comment type="caution">
    <text evidence="3">The sequence shown here is derived from an EMBL/GenBank/DDBJ whole genome shotgun (WGS) entry which is preliminary data.</text>
</comment>
<gene>
    <name evidence="3" type="ORF">AS592_05690</name>
</gene>
<feature type="transmembrane region" description="Helical" evidence="2">
    <location>
        <begin position="20"/>
        <end position="41"/>
    </location>
</feature>
<name>A0A151CFI0_9BACT</name>
<dbReference type="STRING" id="1630136.AS592_05690"/>
<feature type="region of interest" description="Disordered" evidence="1">
    <location>
        <begin position="78"/>
        <end position="100"/>
    </location>
</feature>
<protein>
    <recommendedName>
        <fullName evidence="5">Type II secretion system protein</fullName>
    </recommendedName>
</protein>
<sequence>MKKTETMNQKVRSHKAVAMIELIFALVVMGIALLSVPNLIFQAAQSGYTTIQQEAIAASAADLSLILSREWDEIGTDDNMSSPILKTTGGDSNLQSRPGARSRTFGTGIGSGPFFASSIGSEGDMDDIDDSHGVSGVLTLIDGTKDLIDVNVSVATTVKYISDTASSGTWNNSTTISYNFPPTTAVTGTTNIKEVDITLTSSNTAEELSDKIIKFKAFSANIGSYKLERREKL</sequence>
<accession>A0A151CFI0</accession>